<gene>
    <name evidence="4" type="ORF">LX83_006530</name>
</gene>
<dbReference type="PANTHER" id="PTHR24276">
    <property type="entry name" value="POLYSERASE-RELATED"/>
    <property type="match status" value="1"/>
</dbReference>
<accession>A0AAE3GLS9</accession>
<reference evidence="4" key="1">
    <citation type="submission" date="2022-06" db="EMBL/GenBank/DDBJ databases">
        <title>Genomic Encyclopedia of Archaeal and Bacterial Type Strains, Phase II (KMG-II): from individual species to whole genera.</title>
        <authorList>
            <person name="Goeker M."/>
        </authorList>
    </citation>
    <scope>NUCLEOTIDE SEQUENCE</scope>
    <source>
        <strain evidence="4">DSM 43935</strain>
    </source>
</reference>
<evidence type="ECO:0000313" key="4">
    <source>
        <dbReference type="EMBL" id="MCP2169644.1"/>
    </source>
</evidence>
<dbReference type="EMBL" id="JAMTCK010000019">
    <property type="protein sequence ID" value="MCP2169644.1"/>
    <property type="molecule type" value="Genomic_DNA"/>
</dbReference>
<sequence length="262" mass="27025">MRKPGRRMFRGAVVLCGAAVLGVVAAIPAATTTDQATAHGHGQTRITGGTPALIADHPWVIALANTEGQLFCAGALYATNRVVTSAECADKHTADEIVAVGNRTRLSDFTGVASGVTRVIPHPDWDPETGYADVAVLELATPMPLATIPVAGAQETDVYAPGAVGSVLGWGSLAAGEDATGELLRADVPILDEQTCADAYPDYYDTASMFCASDPDLPSGACEYDGGAPFVVGGKLVGVASWGRGCDSDKPDVFTRVAMFAR</sequence>
<keyword evidence="5" id="KW-1185">Reference proteome</keyword>
<feature type="chain" id="PRO_5042094885" evidence="2">
    <location>
        <begin position="26"/>
        <end position="262"/>
    </location>
</feature>
<dbReference type="Gene3D" id="2.40.10.10">
    <property type="entry name" value="Trypsin-like serine proteases"/>
    <property type="match status" value="1"/>
</dbReference>
<dbReference type="PANTHER" id="PTHR24276:SF98">
    <property type="entry name" value="FI18310P1-RELATED"/>
    <property type="match status" value="1"/>
</dbReference>
<dbReference type="SUPFAM" id="SSF50494">
    <property type="entry name" value="Trypsin-like serine proteases"/>
    <property type="match status" value="1"/>
</dbReference>
<feature type="domain" description="Peptidase S1" evidence="3">
    <location>
        <begin position="46"/>
        <end position="262"/>
    </location>
</feature>
<dbReference type="CDD" id="cd00190">
    <property type="entry name" value="Tryp_SPc"/>
    <property type="match status" value="1"/>
</dbReference>
<dbReference type="RefSeq" id="WP_253778673.1">
    <property type="nucleotide sequence ID" value="NZ_JAMTCK010000019.1"/>
</dbReference>
<keyword evidence="2" id="KW-0732">Signal</keyword>
<evidence type="ECO:0000256" key="2">
    <source>
        <dbReference type="SAM" id="SignalP"/>
    </source>
</evidence>
<feature type="signal peptide" evidence="2">
    <location>
        <begin position="1"/>
        <end position="25"/>
    </location>
</feature>
<dbReference type="AlphaFoldDB" id="A0AAE3GLS9"/>
<evidence type="ECO:0000313" key="5">
    <source>
        <dbReference type="Proteomes" id="UP001206128"/>
    </source>
</evidence>
<dbReference type="GO" id="GO:0004252">
    <property type="term" value="F:serine-type endopeptidase activity"/>
    <property type="evidence" value="ECO:0007669"/>
    <property type="project" value="InterPro"/>
</dbReference>
<dbReference type="InterPro" id="IPR009003">
    <property type="entry name" value="Peptidase_S1_PA"/>
</dbReference>
<dbReference type="InterPro" id="IPR050430">
    <property type="entry name" value="Peptidase_S1"/>
</dbReference>
<evidence type="ECO:0000256" key="1">
    <source>
        <dbReference type="ARBA" id="ARBA00023157"/>
    </source>
</evidence>
<dbReference type="Proteomes" id="UP001206128">
    <property type="component" value="Unassembled WGS sequence"/>
</dbReference>
<dbReference type="GO" id="GO:0006508">
    <property type="term" value="P:proteolysis"/>
    <property type="evidence" value="ECO:0007669"/>
    <property type="project" value="InterPro"/>
</dbReference>
<evidence type="ECO:0000259" key="3">
    <source>
        <dbReference type="PROSITE" id="PS50240"/>
    </source>
</evidence>
<dbReference type="PROSITE" id="PS50240">
    <property type="entry name" value="TRYPSIN_DOM"/>
    <property type="match status" value="1"/>
</dbReference>
<dbReference type="Pfam" id="PF00089">
    <property type="entry name" value="Trypsin"/>
    <property type="match status" value="1"/>
</dbReference>
<keyword evidence="1" id="KW-1015">Disulfide bond</keyword>
<dbReference type="SMART" id="SM00020">
    <property type="entry name" value="Tryp_SPc"/>
    <property type="match status" value="1"/>
</dbReference>
<proteinExistence type="predicted"/>
<dbReference type="InterPro" id="IPR043504">
    <property type="entry name" value="Peptidase_S1_PA_chymotrypsin"/>
</dbReference>
<comment type="caution">
    <text evidence="4">The sequence shown here is derived from an EMBL/GenBank/DDBJ whole genome shotgun (WGS) entry which is preliminary data.</text>
</comment>
<protein>
    <submittedName>
        <fullName evidence="4">Trypsin</fullName>
    </submittedName>
</protein>
<organism evidence="4 5">
    <name type="scientific">Goodfellowiella coeruleoviolacea</name>
    <dbReference type="NCBI Taxonomy" id="334858"/>
    <lineage>
        <taxon>Bacteria</taxon>
        <taxon>Bacillati</taxon>
        <taxon>Actinomycetota</taxon>
        <taxon>Actinomycetes</taxon>
        <taxon>Pseudonocardiales</taxon>
        <taxon>Pseudonocardiaceae</taxon>
        <taxon>Goodfellowiella</taxon>
    </lineage>
</organism>
<dbReference type="InterPro" id="IPR001254">
    <property type="entry name" value="Trypsin_dom"/>
</dbReference>
<name>A0AAE3GLS9_9PSEU</name>